<protein>
    <submittedName>
        <fullName evidence="1">Uncharacterized protein</fullName>
    </submittedName>
</protein>
<gene>
    <name evidence="1" type="ORF">PHAECO_LOCUS962</name>
</gene>
<sequence length="145" mass="16149">MGSSVEYLSKSWSLDHLVLIIGGRSLYVVVNGVSSDIIAINCGVPHRSFLVPALFILHVNLQMIVLSILHRTPNPHQETKNLRQVNVVNDDLAEITALETKMKYCSHIWGSAPKLTLMLLDHIQRRAIRLVGEAEAILTNNMTSL</sequence>
<name>A0A9N9S871_PHACE</name>
<proteinExistence type="predicted"/>
<dbReference type="OrthoDB" id="7473181at2759"/>
<accession>A0A9N9S871</accession>
<organism evidence="1 2">
    <name type="scientific">Phaedon cochleariae</name>
    <name type="common">Mustard beetle</name>
    <dbReference type="NCBI Taxonomy" id="80249"/>
    <lineage>
        <taxon>Eukaryota</taxon>
        <taxon>Metazoa</taxon>
        <taxon>Ecdysozoa</taxon>
        <taxon>Arthropoda</taxon>
        <taxon>Hexapoda</taxon>
        <taxon>Insecta</taxon>
        <taxon>Pterygota</taxon>
        <taxon>Neoptera</taxon>
        <taxon>Endopterygota</taxon>
        <taxon>Coleoptera</taxon>
        <taxon>Polyphaga</taxon>
        <taxon>Cucujiformia</taxon>
        <taxon>Chrysomeloidea</taxon>
        <taxon>Chrysomelidae</taxon>
        <taxon>Chrysomelinae</taxon>
        <taxon>Chrysomelini</taxon>
        <taxon>Phaedon</taxon>
    </lineage>
</organism>
<evidence type="ECO:0000313" key="1">
    <source>
        <dbReference type="EMBL" id="CAG9813042.1"/>
    </source>
</evidence>
<reference evidence="1" key="1">
    <citation type="submission" date="2022-01" db="EMBL/GenBank/DDBJ databases">
        <authorList>
            <person name="King R."/>
        </authorList>
    </citation>
    <scope>NUCLEOTIDE SEQUENCE</scope>
</reference>
<dbReference type="Proteomes" id="UP001153737">
    <property type="component" value="Chromosome 1"/>
</dbReference>
<dbReference type="EMBL" id="OU896707">
    <property type="protein sequence ID" value="CAG9813042.1"/>
    <property type="molecule type" value="Genomic_DNA"/>
</dbReference>
<evidence type="ECO:0000313" key="2">
    <source>
        <dbReference type="Proteomes" id="UP001153737"/>
    </source>
</evidence>
<reference evidence="1" key="2">
    <citation type="submission" date="2022-10" db="EMBL/GenBank/DDBJ databases">
        <authorList>
            <consortium name="ENA_rothamsted_submissions"/>
            <consortium name="culmorum"/>
            <person name="King R."/>
        </authorList>
    </citation>
    <scope>NUCLEOTIDE SEQUENCE</scope>
</reference>
<keyword evidence="2" id="KW-1185">Reference proteome</keyword>
<dbReference type="AlphaFoldDB" id="A0A9N9S871"/>